<dbReference type="GO" id="GO:0005737">
    <property type="term" value="C:cytoplasm"/>
    <property type="evidence" value="ECO:0007669"/>
    <property type="project" value="TreeGrafter"/>
</dbReference>
<evidence type="ECO:0000259" key="3">
    <source>
        <dbReference type="PROSITE" id="PS50043"/>
    </source>
</evidence>
<keyword evidence="1" id="KW-0547">Nucleotide-binding</keyword>
<dbReference type="Pfam" id="PF13191">
    <property type="entry name" value="AAA_16"/>
    <property type="match status" value="1"/>
</dbReference>
<organism evidence="4 5">
    <name type="scientific">Jiangella alba</name>
    <dbReference type="NCBI Taxonomy" id="561176"/>
    <lineage>
        <taxon>Bacteria</taxon>
        <taxon>Bacillati</taxon>
        <taxon>Actinomycetota</taxon>
        <taxon>Actinomycetes</taxon>
        <taxon>Jiangellales</taxon>
        <taxon>Jiangellaceae</taxon>
        <taxon>Jiangella</taxon>
    </lineage>
</organism>
<dbReference type="GO" id="GO:0004016">
    <property type="term" value="F:adenylate cyclase activity"/>
    <property type="evidence" value="ECO:0007669"/>
    <property type="project" value="TreeGrafter"/>
</dbReference>
<dbReference type="PROSITE" id="PS50043">
    <property type="entry name" value="HTH_LUXR_2"/>
    <property type="match status" value="1"/>
</dbReference>
<dbReference type="SMART" id="SM00421">
    <property type="entry name" value="HTH_LUXR"/>
    <property type="match status" value="1"/>
</dbReference>
<dbReference type="InterPro" id="IPR041664">
    <property type="entry name" value="AAA_16"/>
</dbReference>
<dbReference type="InterPro" id="IPR011990">
    <property type="entry name" value="TPR-like_helical_dom_sf"/>
</dbReference>
<dbReference type="EMBL" id="FNUC01000004">
    <property type="protein sequence ID" value="SEF18406.1"/>
    <property type="molecule type" value="Genomic_DNA"/>
</dbReference>
<feature type="domain" description="HTH luxR-type" evidence="3">
    <location>
        <begin position="815"/>
        <end position="880"/>
    </location>
</feature>
<dbReference type="InterPro" id="IPR000792">
    <property type="entry name" value="Tscrpt_reg_LuxR_C"/>
</dbReference>
<dbReference type="SUPFAM" id="SSF52540">
    <property type="entry name" value="P-loop containing nucleoside triphosphate hydrolases"/>
    <property type="match status" value="1"/>
</dbReference>
<evidence type="ECO:0000256" key="1">
    <source>
        <dbReference type="ARBA" id="ARBA00022741"/>
    </source>
</evidence>
<dbReference type="AlphaFoldDB" id="A0A1H5PX79"/>
<reference evidence="5" key="1">
    <citation type="submission" date="2016-10" db="EMBL/GenBank/DDBJ databases">
        <authorList>
            <person name="Varghese N."/>
            <person name="Submissions S."/>
        </authorList>
    </citation>
    <scope>NUCLEOTIDE SEQUENCE [LARGE SCALE GENOMIC DNA]</scope>
    <source>
        <strain evidence="5">DSM 45237</strain>
    </source>
</reference>
<dbReference type="GO" id="GO:0003677">
    <property type="term" value="F:DNA binding"/>
    <property type="evidence" value="ECO:0007669"/>
    <property type="project" value="InterPro"/>
</dbReference>
<dbReference type="InterPro" id="IPR036388">
    <property type="entry name" value="WH-like_DNA-bd_sf"/>
</dbReference>
<dbReference type="InterPro" id="IPR016032">
    <property type="entry name" value="Sig_transdc_resp-reg_C-effctor"/>
</dbReference>
<dbReference type="InterPro" id="IPR027417">
    <property type="entry name" value="P-loop_NTPase"/>
</dbReference>
<dbReference type="CDD" id="cd06170">
    <property type="entry name" value="LuxR_C_like"/>
    <property type="match status" value="1"/>
</dbReference>
<dbReference type="PANTHER" id="PTHR16305:SF35">
    <property type="entry name" value="TRANSCRIPTIONAL ACTIVATOR DOMAIN"/>
    <property type="match status" value="1"/>
</dbReference>
<dbReference type="Gene3D" id="1.25.40.10">
    <property type="entry name" value="Tetratricopeptide repeat domain"/>
    <property type="match status" value="1"/>
</dbReference>
<name>A0A1H5PX79_9ACTN</name>
<dbReference type="PROSITE" id="PS00622">
    <property type="entry name" value="HTH_LUXR_1"/>
    <property type="match status" value="1"/>
</dbReference>
<dbReference type="SUPFAM" id="SSF46894">
    <property type="entry name" value="C-terminal effector domain of the bipartite response regulators"/>
    <property type="match status" value="1"/>
</dbReference>
<protein>
    <submittedName>
        <fullName evidence="4">Regulatory protein, luxR family</fullName>
    </submittedName>
</protein>
<dbReference type="PANTHER" id="PTHR16305">
    <property type="entry name" value="TESTICULAR SOLUBLE ADENYLYL CYCLASE"/>
    <property type="match status" value="1"/>
</dbReference>
<evidence type="ECO:0000313" key="5">
    <source>
        <dbReference type="Proteomes" id="UP000181980"/>
    </source>
</evidence>
<proteinExistence type="predicted"/>
<dbReference type="PRINTS" id="PR00038">
    <property type="entry name" value="HTHLUXR"/>
</dbReference>
<dbReference type="STRING" id="561176.SAMN04488561_6466"/>
<keyword evidence="2" id="KW-0067">ATP-binding</keyword>
<gene>
    <name evidence="4" type="ORF">SAMN04488561_6466</name>
</gene>
<sequence length="883" mass="91859">MLLEGPAGIGKTALWRALVARLRAGGALVLAAAPTETEAALPLAGLADLLGPLADAVPDLPGPQRRAAEAVLLERPPDDAMDERALGAAVRTLLDGAAAGGTPVVVAVDDAPWLDPPSARALRFALRRVPGVPTLASQRTTGPAAAPLGLDDARLTRIEVTPLGVGALHRLLRERLGTTLSRPLLTRVAREAGGVPLLAIELARAAHRLPHPPRPSEELPVVASMRELLSGSLAALPASGRDALRLAALLATPRPGDLAAAGVGPADLDPAEEAGLVTVAETAVAFAHPLYASVVRAETPPGVRRRLHGVLAGVVADPDERARHLARCTVEADEAVAAELAEAAARLRRRGAPELAAELCDRAAELTPSTAGEAGPRRRLTALRCRFDAGAYEATRAGALALAEATTGELRAEALLLCAAVAWNVEDAGAPATAAARDALAAVPPGSAAAGRVHAHLSMFHDSPADAIPHAEAACALLTGATGDDRALLSASLLQLFFQEVRSGRPARTELLDEALALEDDGPSWLSGTIPAIWWKSVDDHGRARDRLTTMLHRAQAVGDEPGQHEATMHLAEAELSAGRFEAAAAHIGAARELGEQLGTGLVGEAWLAATLDAHRGRLAEAAAAAETGLRQAGDDTWARRIHLGLAAFTALCDGRSSDAVAHYRDLSVLLRDTGLVEPLAQRLEPDWIEACVAAGDLDGAGEVLERLSARHARLPRPWTRLGLARSTVLLRGASGDDVGSALDGLAAARAEVAPGTVPLDRARCLLVAGVALRRAKRRRDARLALTEAAAEFAALGAAAFERRARDELARVGGRPAAPLALTPTEERVARLAATGRTNRLIADELFVSPKTVEANLARVYRKLGIASRAELGAAMTRRDVEG</sequence>
<dbReference type="Proteomes" id="UP000181980">
    <property type="component" value="Unassembled WGS sequence"/>
</dbReference>
<dbReference type="GO" id="GO:0005524">
    <property type="term" value="F:ATP binding"/>
    <property type="evidence" value="ECO:0007669"/>
    <property type="project" value="UniProtKB-KW"/>
</dbReference>
<evidence type="ECO:0000313" key="4">
    <source>
        <dbReference type="EMBL" id="SEF18406.1"/>
    </source>
</evidence>
<dbReference type="GO" id="GO:0006355">
    <property type="term" value="P:regulation of DNA-templated transcription"/>
    <property type="evidence" value="ECO:0007669"/>
    <property type="project" value="InterPro"/>
</dbReference>
<dbReference type="Gene3D" id="1.10.10.10">
    <property type="entry name" value="Winged helix-like DNA-binding domain superfamily/Winged helix DNA-binding domain"/>
    <property type="match status" value="1"/>
</dbReference>
<evidence type="ECO:0000256" key="2">
    <source>
        <dbReference type="ARBA" id="ARBA00022840"/>
    </source>
</evidence>
<keyword evidence="5" id="KW-1185">Reference proteome</keyword>
<accession>A0A1H5PX79</accession>
<dbReference type="Pfam" id="PF00196">
    <property type="entry name" value="GerE"/>
    <property type="match status" value="1"/>
</dbReference>